<dbReference type="SUPFAM" id="SSF55811">
    <property type="entry name" value="Nudix"/>
    <property type="match status" value="1"/>
</dbReference>
<sequence>MSQRYQVTVDVHVLLERAGHILLCLRQGTGYADGLYCLPSGHLEEGETVVQCAIREAREEVGVIIDPADLRPATVVHHLSPEGRPRIGVFFAAFRWNGEPYNAEPSKCGGLTWSPIDTLPDNTVPYTAAGVELYRSDTGIGVHGWPELAAAR</sequence>
<dbReference type="InterPro" id="IPR020084">
    <property type="entry name" value="NUDIX_hydrolase_CS"/>
</dbReference>
<evidence type="ECO:0000256" key="1">
    <source>
        <dbReference type="ARBA" id="ARBA00022801"/>
    </source>
</evidence>
<feature type="domain" description="Nudix hydrolase" evidence="2">
    <location>
        <begin position="4"/>
        <end position="136"/>
    </location>
</feature>
<dbReference type="AlphaFoldDB" id="A0A8J3W0E8"/>
<dbReference type="InterPro" id="IPR000086">
    <property type="entry name" value="NUDIX_hydrolase_dom"/>
</dbReference>
<dbReference type="EMBL" id="BOOG01000046">
    <property type="protein sequence ID" value="GIH72169.1"/>
    <property type="molecule type" value="Genomic_DNA"/>
</dbReference>
<name>A0A8J3W0E8_9ACTN</name>
<keyword evidence="1" id="KW-0378">Hydrolase</keyword>
<dbReference type="InterPro" id="IPR015797">
    <property type="entry name" value="NUDIX_hydrolase-like_dom_sf"/>
</dbReference>
<dbReference type="CDD" id="cd04683">
    <property type="entry name" value="NUDIX_Hydrolase"/>
    <property type="match status" value="1"/>
</dbReference>
<protein>
    <recommendedName>
        <fullName evidence="2">Nudix hydrolase domain-containing protein</fullName>
    </recommendedName>
</protein>
<dbReference type="PROSITE" id="PS51462">
    <property type="entry name" value="NUDIX"/>
    <property type="match status" value="1"/>
</dbReference>
<proteinExistence type="predicted"/>
<gene>
    <name evidence="3" type="ORF">Mth01_44220</name>
</gene>
<dbReference type="PANTHER" id="PTHR16099:SF5">
    <property type="entry name" value="NUCLEOTIDE TRIPHOSPHATE DIPHOSPHATASE NUDT15"/>
    <property type="match status" value="1"/>
</dbReference>
<dbReference type="Gene3D" id="3.90.79.10">
    <property type="entry name" value="Nucleoside Triphosphate Pyrophosphohydrolase"/>
    <property type="match status" value="1"/>
</dbReference>
<dbReference type="PANTHER" id="PTHR16099">
    <property type="entry name" value="8-OXO-DGTP DIPHOSPHATES NUDT15"/>
    <property type="match status" value="1"/>
</dbReference>
<accession>A0A8J3W0E8</accession>
<dbReference type="Proteomes" id="UP000610966">
    <property type="component" value="Unassembled WGS sequence"/>
</dbReference>
<keyword evidence="4" id="KW-1185">Reference proteome</keyword>
<dbReference type="PROSITE" id="PS00893">
    <property type="entry name" value="NUDIX_BOX"/>
    <property type="match status" value="1"/>
</dbReference>
<evidence type="ECO:0000313" key="3">
    <source>
        <dbReference type="EMBL" id="GIH72169.1"/>
    </source>
</evidence>
<organism evidence="3 4">
    <name type="scientific">Sphaerimonospora thailandensis</name>
    <dbReference type="NCBI Taxonomy" id="795644"/>
    <lineage>
        <taxon>Bacteria</taxon>
        <taxon>Bacillati</taxon>
        <taxon>Actinomycetota</taxon>
        <taxon>Actinomycetes</taxon>
        <taxon>Streptosporangiales</taxon>
        <taxon>Streptosporangiaceae</taxon>
        <taxon>Sphaerimonospora</taxon>
    </lineage>
</organism>
<dbReference type="GO" id="GO:0016787">
    <property type="term" value="F:hydrolase activity"/>
    <property type="evidence" value="ECO:0007669"/>
    <property type="project" value="UniProtKB-KW"/>
</dbReference>
<dbReference type="Pfam" id="PF00293">
    <property type="entry name" value="NUDIX"/>
    <property type="match status" value="1"/>
</dbReference>
<dbReference type="RefSeq" id="WP_204017836.1">
    <property type="nucleotide sequence ID" value="NZ_BOOG01000046.1"/>
</dbReference>
<evidence type="ECO:0000259" key="2">
    <source>
        <dbReference type="PROSITE" id="PS51462"/>
    </source>
</evidence>
<comment type="caution">
    <text evidence="3">The sequence shown here is derived from an EMBL/GenBank/DDBJ whole genome shotgun (WGS) entry which is preliminary data.</text>
</comment>
<reference evidence="3" key="1">
    <citation type="submission" date="2021-01" db="EMBL/GenBank/DDBJ databases">
        <title>Whole genome shotgun sequence of Sphaerimonospora thailandensis NBRC 107569.</title>
        <authorList>
            <person name="Komaki H."/>
            <person name="Tamura T."/>
        </authorList>
    </citation>
    <scope>NUCLEOTIDE SEQUENCE</scope>
    <source>
        <strain evidence="3">NBRC 107569</strain>
    </source>
</reference>
<evidence type="ECO:0000313" key="4">
    <source>
        <dbReference type="Proteomes" id="UP000610966"/>
    </source>
</evidence>